<protein>
    <submittedName>
        <fullName evidence="1">Uncharacterized protein</fullName>
    </submittedName>
</protein>
<organism evidence="1 2">
    <name type="scientific">Mucuna pruriens</name>
    <name type="common">Velvet bean</name>
    <name type="synonym">Dolichos pruriens</name>
    <dbReference type="NCBI Taxonomy" id="157652"/>
    <lineage>
        <taxon>Eukaryota</taxon>
        <taxon>Viridiplantae</taxon>
        <taxon>Streptophyta</taxon>
        <taxon>Embryophyta</taxon>
        <taxon>Tracheophyta</taxon>
        <taxon>Spermatophyta</taxon>
        <taxon>Magnoliopsida</taxon>
        <taxon>eudicotyledons</taxon>
        <taxon>Gunneridae</taxon>
        <taxon>Pentapetalae</taxon>
        <taxon>rosids</taxon>
        <taxon>fabids</taxon>
        <taxon>Fabales</taxon>
        <taxon>Fabaceae</taxon>
        <taxon>Papilionoideae</taxon>
        <taxon>50 kb inversion clade</taxon>
        <taxon>NPAAA clade</taxon>
        <taxon>indigoferoid/millettioid clade</taxon>
        <taxon>Phaseoleae</taxon>
        <taxon>Mucuna</taxon>
    </lineage>
</organism>
<evidence type="ECO:0000313" key="1">
    <source>
        <dbReference type="EMBL" id="RDY07222.1"/>
    </source>
</evidence>
<feature type="non-terminal residue" evidence="1">
    <location>
        <position position="1"/>
    </location>
</feature>
<proteinExistence type="predicted"/>
<accession>A0A371HWS0</accession>
<dbReference type="EMBL" id="QJKJ01001520">
    <property type="protein sequence ID" value="RDY07222.1"/>
    <property type="molecule type" value="Genomic_DNA"/>
</dbReference>
<dbReference type="Proteomes" id="UP000257109">
    <property type="component" value="Unassembled WGS sequence"/>
</dbReference>
<keyword evidence="2" id="KW-1185">Reference proteome</keyword>
<sequence>MHPFQKSGHIISNILNGVLKNTYLWLKQLDLLKDYNGFHDFLNLNLNILSRNRKCGTMVL</sequence>
<gene>
    <name evidence="1" type="ORF">CR513_08695</name>
</gene>
<comment type="caution">
    <text evidence="1">The sequence shown here is derived from an EMBL/GenBank/DDBJ whole genome shotgun (WGS) entry which is preliminary data.</text>
</comment>
<reference evidence="1" key="1">
    <citation type="submission" date="2018-05" db="EMBL/GenBank/DDBJ databases">
        <title>Draft genome of Mucuna pruriens seed.</title>
        <authorList>
            <person name="Nnadi N.E."/>
            <person name="Vos R."/>
            <person name="Hasami M.H."/>
            <person name="Devisetty U.K."/>
            <person name="Aguiy J.C."/>
        </authorList>
    </citation>
    <scope>NUCLEOTIDE SEQUENCE [LARGE SCALE GENOMIC DNA]</scope>
    <source>
        <strain evidence="1">JCA_2017</strain>
    </source>
</reference>
<dbReference type="AlphaFoldDB" id="A0A371HWS0"/>
<evidence type="ECO:0000313" key="2">
    <source>
        <dbReference type="Proteomes" id="UP000257109"/>
    </source>
</evidence>
<name>A0A371HWS0_MUCPR</name>